<accession>A0AAE0C327</accession>
<dbReference type="AlphaFoldDB" id="A0AAE0C327"/>
<feature type="region of interest" description="Disordered" evidence="1">
    <location>
        <begin position="18"/>
        <end position="114"/>
    </location>
</feature>
<dbReference type="InterPro" id="IPR041577">
    <property type="entry name" value="RT_RNaseH_2"/>
</dbReference>
<comment type="caution">
    <text evidence="3">The sequence shown here is derived from an EMBL/GenBank/DDBJ whole genome shotgun (WGS) entry which is preliminary data.</text>
</comment>
<dbReference type="Pfam" id="PF17919">
    <property type="entry name" value="RT_RNaseH_2"/>
    <property type="match status" value="1"/>
</dbReference>
<dbReference type="EMBL" id="LGRX02029750">
    <property type="protein sequence ID" value="KAK3246510.1"/>
    <property type="molecule type" value="Genomic_DNA"/>
</dbReference>
<reference evidence="3 4" key="1">
    <citation type="journal article" date="2015" name="Genome Biol. Evol.">
        <title>Comparative Genomics of a Bacterivorous Green Alga Reveals Evolutionary Causalities and Consequences of Phago-Mixotrophic Mode of Nutrition.</title>
        <authorList>
            <person name="Burns J.A."/>
            <person name="Paasch A."/>
            <person name="Narechania A."/>
            <person name="Kim E."/>
        </authorList>
    </citation>
    <scope>NUCLEOTIDE SEQUENCE [LARGE SCALE GENOMIC DNA]</scope>
    <source>
        <strain evidence="3 4">PLY_AMNH</strain>
    </source>
</reference>
<proteinExistence type="predicted"/>
<keyword evidence="4" id="KW-1185">Reference proteome</keyword>
<evidence type="ECO:0000256" key="1">
    <source>
        <dbReference type="SAM" id="MobiDB-lite"/>
    </source>
</evidence>
<feature type="compositionally biased region" description="Low complexity" evidence="1">
    <location>
        <begin position="227"/>
        <end position="271"/>
    </location>
</feature>
<feature type="compositionally biased region" description="Basic and acidic residues" evidence="1">
    <location>
        <begin position="192"/>
        <end position="203"/>
    </location>
</feature>
<evidence type="ECO:0000259" key="2">
    <source>
        <dbReference type="Pfam" id="PF17919"/>
    </source>
</evidence>
<name>A0AAE0C327_9CHLO</name>
<dbReference type="Proteomes" id="UP001190700">
    <property type="component" value="Unassembled WGS sequence"/>
</dbReference>
<feature type="region of interest" description="Disordered" evidence="1">
    <location>
        <begin position="192"/>
        <end position="271"/>
    </location>
</feature>
<evidence type="ECO:0000313" key="4">
    <source>
        <dbReference type="Proteomes" id="UP001190700"/>
    </source>
</evidence>
<gene>
    <name evidence="3" type="ORF">CYMTET_43958</name>
</gene>
<feature type="domain" description="Reverse transcriptase/retrotransposon-derived protein RNase H-like" evidence="2">
    <location>
        <begin position="131"/>
        <end position="176"/>
    </location>
</feature>
<evidence type="ECO:0000313" key="3">
    <source>
        <dbReference type="EMBL" id="KAK3246510.1"/>
    </source>
</evidence>
<dbReference type="InterPro" id="IPR043502">
    <property type="entry name" value="DNA/RNA_pol_sf"/>
</dbReference>
<dbReference type="SUPFAM" id="SSF56672">
    <property type="entry name" value="DNA/RNA polymerases"/>
    <property type="match status" value="1"/>
</dbReference>
<protein>
    <recommendedName>
        <fullName evidence="2">Reverse transcriptase/retrotransposon-derived protein RNase H-like domain-containing protein</fullName>
    </recommendedName>
</protein>
<sequence length="271" mass="30181">MVRVRDRLEHLRKIVRVSREAAAAKPAPWPDDPAPEDSITRSARWTALIAEDDNSEEELNPREVESAVEDSAGVAGAQQYSVKEKRRSSGEAKQTKQTTSQATPPDEEDAEEVPQWIWDELTELNKAYADVTDASAVALAWVLMQDVRKGLQPIAFESKQFSSAEQNYHAGERRELSRRQARWYEDLVEVGAKKPAEVPKAEAEQSSQQQVMAQCLPQTQKLPLSETPPAQSPAAAAAQKQQCQPAAQRTQTAEQQPAAEQQQRRSSSQQQ</sequence>
<organism evidence="3 4">
    <name type="scientific">Cymbomonas tetramitiformis</name>
    <dbReference type="NCBI Taxonomy" id="36881"/>
    <lineage>
        <taxon>Eukaryota</taxon>
        <taxon>Viridiplantae</taxon>
        <taxon>Chlorophyta</taxon>
        <taxon>Pyramimonadophyceae</taxon>
        <taxon>Pyramimonadales</taxon>
        <taxon>Pyramimonadaceae</taxon>
        <taxon>Cymbomonas</taxon>
    </lineage>
</organism>
<feature type="compositionally biased region" description="Polar residues" evidence="1">
    <location>
        <begin position="205"/>
        <end position="222"/>
    </location>
</feature>